<reference evidence="8 9" key="1">
    <citation type="submission" date="2018-11" db="EMBL/GenBank/DDBJ databases">
        <title>Genome sequence of Apiotrichum porosum DSM 27194.</title>
        <authorList>
            <person name="Aliyu H."/>
            <person name="Gorte O."/>
            <person name="Ochsenreither K."/>
        </authorList>
    </citation>
    <scope>NUCLEOTIDE SEQUENCE [LARGE SCALE GENOMIC DNA]</scope>
    <source>
        <strain evidence="8 9">DSM 27194</strain>
    </source>
</reference>
<evidence type="ECO:0000256" key="6">
    <source>
        <dbReference type="ARBA" id="ARBA00034303"/>
    </source>
</evidence>
<proteinExistence type="inferred from homology"/>
<evidence type="ECO:0000256" key="5">
    <source>
        <dbReference type="ARBA" id="ARBA00023242"/>
    </source>
</evidence>
<keyword evidence="2" id="KW-0812">Transmembrane</keyword>
<dbReference type="RefSeq" id="XP_028472475.1">
    <property type="nucleotide sequence ID" value="XM_028619301.1"/>
</dbReference>
<gene>
    <name evidence="8" type="ORF">EHS24_003639</name>
</gene>
<dbReference type="EMBL" id="RSCE01000017">
    <property type="protein sequence ID" value="RSH77328.1"/>
    <property type="molecule type" value="Genomic_DNA"/>
</dbReference>
<dbReference type="InterPro" id="IPR008547">
    <property type="entry name" value="DUF829_TMEM53"/>
</dbReference>
<dbReference type="PANTHER" id="PTHR12265">
    <property type="entry name" value="TRANSMEMBRANE PROTEIN 53"/>
    <property type="match status" value="1"/>
</dbReference>
<evidence type="ECO:0000256" key="1">
    <source>
        <dbReference type="ARBA" id="ARBA00007387"/>
    </source>
</evidence>
<dbReference type="AlphaFoldDB" id="A0A427XEQ3"/>
<comment type="similarity">
    <text evidence="1">Belongs to the TMEM53 family.</text>
</comment>
<protein>
    <recommendedName>
        <fullName evidence="10">Transmembrane protein 53</fullName>
    </recommendedName>
</protein>
<sequence>MSSTSATHGNGAANGGAGRSTTPTPDPLAFMTRLNQSVYIHRPSKTNAAEPAAPAPAPAAASPRLILMCTWMGAHPMHISKYVKPYTKLYPHSAIVLVRSEMRHFVRPGTIDEIKPAVDAIRAEFSESMEPMADHLTTSTASTSYPPLLVHVWSNGGSNGLCHIARRLPPLPPYTIVYDSTPGQFRYRSTVTALLAVLPPLLRTILAPAVHALCCWWWLRYQFDQRVLRINRDPLYLTAAAQNSPARLAREVRRSYIYSKEDALIDYRDVEAHAAEAKTKGADVRLELFAGTHVGHLRADPERYWRVVRETYAGLGSFETSKDDIESHAAVATPEVETEVQAASV</sequence>
<keyword evidence="9" id="KW-1185">Reference proteome</keyword>
<dbReference type="OrthoDB" id="77878at2759"/>
<evidence type="ECO:0000313" key="9">
    <source>
        <dbReference type="Proteomes" id="UP000279236"/>
    </source>
</evidence>
<name>A0A427XEQ3_9TREE</name>
<dbReference type="PANTHER" id="PTHR12265:SF30">
    <property type="entry name" value="TRANSMEMBRANE PROTEIN 53"/>
    <property type="match status" value="1"/>
</dbReference>
<dbReference type="GeneID" id="39588182"/>
<evidence type="ECO:0008006" key="10">
    <source>
        <dbReference type="Google" id="ProtNLM"/>
    </source>
</evidence>
<comment type="caution">
    <text evidence="8">The sequence shown here is derived from an EMBL/GenBank/DDBJ whole genome shotgun (WGS) entry which is preliminary data.</text>
</comment>
<evidence type="ECO:0000256" key="3">
    <source>
        <dbReference type="ARBA" id="ARBA00022989"/>
    </source>
</evidence>
<evidence type="ECO:0000313" key="8">
    <source>
        <dbReference type="EMBL" id="RSH77328.1"/>
    </source>
</evidence>
<accession>A0A427XEQ3</accession>
<dbReference type="GO" id="GO:0005640">
    <property type="term" value="C:nuclear outer membrane"/>
    <property type="evidence" value="ECO:0007669"/>
    <property type="project" value="UniProtKB-SubCell"/>
</dbReference>
<dbReference type="Pfam" id="PF05705">
    <property type="entry name" value="DUF829"/>
    <property type="match status" value="1"/>
</dbReference>
<evidence type="ECO:0000256" key="4">
    <source>
        <dbReference type="ARBA" id="ARBA00023136"/>
    </source>
</evidence>
<dbReference type="SUPFAM" id="SSF53474">
    <property type="entry name" value="alpha/beta-Hydrolases"/>
    <property type="match status" value="1"/>
</dbReference>
<feature type="region of interest" description="Disordered" evidence="7">
    <location>
        <begin position="1"/>
        <end position="28"/>
    </location>
</feature>
<dbReference type="Proteomes" id="UP000279236">
    <property type="component" value="Unassembled WGS sequence"/>
</dbReference>
<keyword evidence="5" id="KW-0539">Nucleus</keyword>
<evidence type="ECO:0000256" key="2">
    <source>
        <dbReference type="ARBA" id="ARBA00022692"/>
    </source>
</evidence>
<organism evidence="8 9">
    <name type="scientific">Apiotrichum porosum</name>
    <dbReference type="NCBI Taxonomy" id="105984"/>
    <lineage>
        <taxon>Eukaryota</taxon>
        <taxon>Fungi</taxon>
        <taxon>Dikarya</taxon>
        <taxon>Basidiomycota</taxon>
        <taxon>Agaricomycotina</taxon>
        <taxon>Tremellomycetes</taxon>
        <taxon>Trichosporonales</taxon>
        <taxon>Trichosporonaceae</taxon>
        <taxon>Apiotrichum</taxon>
    </lineage>
</organism>
<keyword evidence="4" id="KW-0472">Membrane</keyword>
<dbReference type="InterPro" id="IPR029058">
    <property type="entry name" value="AB_hydrolase_fold"/>
</dbReference>
<comment type="subcellular location">
    <subcellularLocation>
        <location evidence="6">Nucleus outer membrane</location>
        <topology evidence="6">Single-pass membrane protein</topology>
    </subcellularLocation>
</comment>
<evidence type="ECO:0000256" key="7">
    <source>
        <dbReference type="SAM" id="MobiDB-lite"/>
    </source>
</evidence>
<keyword evidence="3" id="KW-1133">Transmembrane helix</keyword>